<dbReference type="Proteomes" id="UP000321518">
    <property type="component" value="Unassembled WGS sequence"/>
</dbReference>
<evidence type="ECO:0000259" key="1">
    <source>
        <dbReference type="PROSITE" id="PS51335"/>
    </source>
</evidence>
<dbReference type="AlphaFoldDB" id="A0A511KGC7"/>
<evidence type="ECO:0000313" key="3">
    <source>
        <dbReference type="Proteomes" id="UP000321518"/>
    </source>
</evidence>
<evidence type="ECO:0000313" key="2">
    <source>
        <dbReference type="EMBL" id="GEM09428.1"/>
    </source>
</evidence>
<sequence>MNALELWLTPTITLSLILESESPAPSFTRWISSWVLYFRPALLRQTLAYELEQRPDQDVVSAGTLRIVDYAYWRNTGGEGGSLYRPADPDSTALSIAESEGIEVPSLEYDLLSTALERVLRTYSIVDAVQELAETPFPSDGRADAELRELWSILKPDTGLPSISGKHWQEIGFQNVSPATDFRGVGMLGLQAFLYFARTYWERAAEIVEEAIDAGESWYPLGLASIHMAAFALDLATSRDLQLFLLRSVQTQPDATLFASPGASTKGLNAEIEPFLRIASDLLLLFHSHWRQGSFTVMQFEQTSKAFQAALRPWIRRGILDGRALGWETWEEGVVKLE</sequence>
<protein>
    <submittedName>
        <fullName evidence="2">ELMO domain containing protein</fullName>
    </submittedName>
</protein>
<name>A0A511KGC7_RHOTO</name>
<dbReference type="InterPro" id="IPR050868">
    <property type="entry name" value="ELMO_domain-containing"/>
</dbReference>
<dbReference type="Pfam" id="PF04727">
    <property type="entry name" value="ELMO_CED12"/>
    <property type="match status" value="1"/>
</dbReference>
<accession>A0A511KGC7</accession>
<comment type="caution">
    <text evidence="2">The sequence shown here is derived from an EMBL/GenBank/DDBJ whole genome shotgun (WGS) entry which is preliminary data.</text>
</comment>
<dbReference type="PROSITE" id="PS51335">
    <property type="entry name" value="ELMO"/>
    <property type="match status" value="1"/>
</dbReference>
<organism evidence="2 3">
    <name type="scientific">Rhodotorula toruloides</name>
    <name type="common">Yeast</name>
    <name type="synonym">Rhodosporidium toruloides</name>
    <dbReference type="NCBI Taxonomy" id="5286"/>
    <lineage>
        <taxon>Eukaryota</taxon>
        <taxon>Fungi</taxon>
        <taxon>Dikarya</taxon>
        <taxon>Basidiomycota</taxon>
        <taxon>Pucciniomycotina</taxon>
        <taxon>Microbotryomycetes</taxon>
        <taxon>Sporidiobolales</taxon>
        <taxon>Sporidiobolaceae</taxon>
        <taxon>Rhodotorula</taxon>
    </lineage>
</organism>
<reference evidence="2 3" key="1">
    <citation type="submission" date="2019-07" db="EMBL/GenBank/DDBJ databases">
        <title>Rhodotorula toruloides NBRC10032 genome sequencing.</title>
        <authorList>
            <person name="Shida Y."/>
            <person name="Takaku H."/>
            <person name="Ogasawara W."/>
            <person name="Mori K."/>
        </authorList>
    </citation>
    <scope>NUCLEOTIDE SEQUENCE [LARGE SCALE GENOMIC DNA]</scope>
    <source>
        <strain evidence="2 3">NBRC10032</strain>
    </source>
</reference>
<dbReference type="EMBL" id="BJWK01000008">
    <property type="protein sequence ID" value="GEM09428.1"/>
    <property type="molecule type" value="Genomic_DNA"/>
</dbReference>
<dbReference type="InterPro" id="IPR006816">
    <property type="entry name" value="ELMO_dom"/>
</dbReference>
<dbReference type="PANTHER" id="PTHR12771:SF51">
    <property type="entry name" value="LD01482P"/>
    <property type="match status" value="1"/>
</dbReference>
<dbReference type="OrthoDB" id="67155at2759"/>
<dbReference type="PANTHER" id="PTHR12771">
    <property type="entry name" value="ENGULFMENT AND CELL MOTILITY"/>
    <property type="match status" value="1"/>
</dbReference>
<dbReference type="GO" id="GO:0005096">
    <property type="term" value="F:GTPase activator activity"/>
    <property type="evidence" value="ECO:0007669"/>
    <property type="project" value="TreeGrafter"/>
</dbReference>
<proteinExistence type="predicted"/>
<gene>
    <name evidence="2" type="ORF">Rt10032_c08g3445</name>
</gene>
<feature type="domain" description="ELMO" evidence="1">
    <location>
        <begin position="142"/>
        <end position="315"/>
    </location>
</feature>